<feature type="transmembrane region" description="Helical" evidence="13">
    <location>
        <begin position="360"/>
        <end position="379"/>
    </location>
</feature>
<evidence type="ECO:0000256" key="6">
    <source>
        <dbReference type="ARBA" id="ARBA00022449"/>
    </source>
</evidence>
<protein>
    <recommendedName>
        <fullName evidence="4">Probable multidrug resistance protein NorM</fullName>
    </recommendedName>
    <alternativeName>
        <fullName evidence="12">Multidrug-efflux transporter</fullName>
    </alternativeName>
</protein>
<keyword evidence="9 13" id="KW-1133">Transmembrane helix</keyword>
<evidence type="ECO:0000256" key="11">
    <source>
        <dbReference type="ARBA" id="ARBA00023136"/>
    </source>
</evidence>
<evidence type="ECO:0000256" key="3">
    <source>
        <dbReference type="ARBA" id="ARBA00010199"/>
    </source>
</evidence>
<dbReference type="InterPro" id="IPR048279">
    <property type="entry name" value="MdtK-like"/>
</dbReference>
<comment type="similarity">
    <text evidence="3">Belongs to the multi antimicrobial extrusion (MATE) (TC 2.A.66.1) family.</text>
</comment>
<evidence type="ECO:0000256" key="5">
    <source>
        <dbReference type="ARBA" id="ARBA00022448"/>
    </source>
</evidence>
<feature type="transmembrane region" description="Helical" evidence="13">
    <location>
        <begin position="20"/>
        <end position="41"/>
    </location>
</feature>
<keyword evidence="5" id="KW-0813">Transport</keyword>
<dbReference type="PANTHER" id="PTHR43298:SF2">
    <property type="entry name" value="FMN_FAD EXPORTER YEEO-RELATED"/>
    <property type="match status" value="1"/>
</dbReference>
<feature type="transmembrane region" description="Helical" evidence="13">
    <location>
        <begin position="195"/>
        <end position="217"/>
    </location>
</feature>
<dbReference type="InterPro" id="IPR050222">
    <property type="entry name" value="MATE_MdtK"/>
</dbReference>
<keyword evidence="15" id="KW-1185">Reference proteome</keyword>
<organism evidence="14 15">
    <name type="scientific">Alkalicella caledoniensis</name>
    <dbReference type="NCBI Taxonomy" id="2731377"/>
    <lineage>
        <taxon>Bacteria</taxon>
        <taxon>Bacillati</taxon>
        <taxon>Bacillota</taxon>
        <taxon>Clostridia</taxon>
        <taxon>Eubacteriales</taxon>
        <taxon>Proteinivoracaceae</taxon>
        <taxon>Alkalicella</taxon>
    </lineage>
</organism>
<dbReference type="GO" id="GO:0005886">
    <property type="term" value="C:plasma membrane"/>
    <property type="evidence" value="ECO:0007669"/>
    <property type="project" value="UniProtKB-SubCell"/>
</dbReference>
<comment type="subcellular location">
    <subcellularLocation>
        <location evidence="2">Cell membrane</location>
        <topology evidence="2">Multi-pass membrane protein</topology>
    </subcellularLocation>
</comment>
<reference evidence="14 15" key="1">
    <citation type="submission" date="2020-07" db="EMBL/GenBank/DDBJ databases">
        <title>Alkalicella. sp. LB2 genome.</title>
        <authorList>
            <person name="Postec A."/>
            <person name="Quemeneur M."/>
        </authorList>
    </citation>
    <scope>NUCLEOTIDE SEQUENCE [LARGE SCALE GENOMIC DNA]</scope>
    <source>
        <strain evidence="14 15">LB2</strain>
    </source>
</reference>
<dbReference type="NCBIfam" id="TIGR00797">
    <property type="entry name" value="matE"/>
    <property type="match status" value="1"/>
</dbReference>
<evidence type="ECO:0000256" key="4">
    <source>
        <dbReference type="ARBA" id="ARBA00020268"/>
    </source>
</evidence>
<dbReference type="EMBL" id="CP058559">
    <property type="protein sequence ID" value="QNO15954.1"/>
    <property type="molecule type" value="Genomic_DNA"/>
</dbReference>
<evidence type="ECO:0000256" key="13">
    <source>
        <dbReference type="SAM" id="Phobius"/>
    </source>
</evidence>
<evidence type="ECO:0000256" key="2">
    <source>
        <dbReference type="ARBA" id="ARBA00004651"/>
    </source>
</evidence>
<dbReference type="PANTHER" id="PTHR43298">
    <property type="entry name" value="MULTIDRUG RESISTANCE PROTEIN NORM-RELATED"/>
    <property type="match status" value="1"/>
</dbReference>
<evidence type="ECO:0000313" key="14">
    <source>
        <dbReference type="EMBL" id="QNO15954.1"/>
    </source>
</evidence>
<evidence type="ECO:0000256" key="12">
    <source>
        <dbReference type="ARBA" id="ARBA00031636"/>
    </source>
</evidence>
<feature type="transmembrane region" description="Helical" evidence="13">
    <location>
        <begin position="96"/>
        <end position="114"/>
    </location>
</feature>
<keyword evidence="10" id="KW-0406">Ion transport</keyword>
<evidence type="ECO:0000313" key="15">
    <source>
        <dbReference type="Proteomes" id="UP000516160"/>
    </source>
</evidence>
<dbReference type="RefSeq" id="WP_213166353.1">
    <property type="nucleotide sequence ID" value="NZ_CP058559.1"/>
</dbReference>
<dbReference type="PIRSF" id="PIRSF006603">
    <property type="entry name" value="DinF"/>
    <property type="match status" value="1"/>
</dbReference>
<gene>
    <name evidence="14" type="ORF">HYG86_14860</name>
</gene>
<dbReference type="Pfam" id="PF01554">
    <property type="entry name" value="MatE"/>
    <property type="match status" value="2"/>
</dbReference>
<keyword evidence="8 13" id="KW-0812">Transmembrane</keyword>
<feature type="transmembrane region" description="Helical" evidence="13">
    <location>
        <begin position="134"/>
        <end position="151"/>
    </location>
</feature>
<dbReference type="InterPro" id="IPR002528">
    <property type="entry name" value="MATE_fam"/>
</dbReference>
<comment type="function">
    <text evidence="1">Multidrug efflux pump.</text>
</comment>
<feature type="transmembrane region" description="Helical" evidence="13">
    <location>
        <begin position="163"/>
        <end position="183"/>
    </location>
</feature>
<accession>A0A7G9WB92</accession>
<keyword evidence="11 13" id="KW-0472">Membrane</keyword>
<feature type="transmembrane region" description="Helical" evidence="13">
    <location>
        <begin position="319"/>
        <end position="340"/>
    </location>
</feature>
<proteinExistence type="inferred from homology"/>
<keyword evidence="6" id="KW-0050">Antiport</keyword>
<dbReference type="GO" id="GO:0042910">
    <property type="term" value="F:xenobiotic transmembrane transporter activity"/>
    <property type="evidence" value="ECO:0007669"/>
    <property type="project" value="InterPro"/>
</dbReference>
<dbReference type="KEGG" id="acae:HYG86_14860"/>
<feature type="transmembrane region" description="Helical" evidence="13">
    <location>
        <begin position="246"/>
        <end position="266"/>
    </location>
</feature>
<evidence type="ECO:0000256" key="1">
    <source>
        <dbReference type="ARBA" id="ARBA00003408"/>
    </source>
</evidence>
<dbReference type="GO" id="GO:0006811">
    <property type="term" value="P:monoatomic ion transport"/>
    <property type="evidence" value="ECO:0007669"/>
    <property type="project" value="UniProtKB-KW"/>
</dbReference>
<dbReference type="GO" id="GO:0015297">
    <property type="term" value="F:antiporter activity"/>
    <property type="evidence" value="ECO:0007669"/>
    <property type="project" value="UniProtKB-KW"/>
</dbReference>
<keyword evidence="7" id="KW-1003">Cell membrane</keyword>
<dbReference type="AlphaFoldDB" id="A0A7G9WB92"/>
<evidence type="ECO:0000256" key="7">
    <source>
        <dbReference type="ARBA" id="ARBA00022475"/>
    </source>
</evidence>
<evidence type="ECO:0000256" key="10">
    <source>
        <dbReference type="ARBA" id="ARBA00023065"/>
    </source>
</evidence>
<evidence type="ECO:0000256" key="9">
    <source>
        <dbReference type="ARBA" id="ARBA00022989"/>
    </source>
</evidence>
<feature type="transmembrane region" description="Helical" evidence="13">
    <location>
        <begin position="53"/>
        <end position="75"/>
    </location>
</feature>
<name>A0A7G9WB92_ALKCA</name>
<evidence type="ECO:0000256" key="8">
    <source>
        <dbReference type="ARBA" id="ARBA00022692"/>
    </source>
</evidence>
<dbReference type="Proteomes" id="UP000516160">
    <property type="component" value="Chromosome"/>
</dbReference>
<sequence length="452" mass="48648">MKLQLATNTEVFTKLYRIGIPVMIQNFISASLNFIDIFMIGSLGTIPIASVSIANQIFLIFTYFITGSQGGCFVYTAQYHGKGDKKSIAEIMSFSWLLLLLFGGIFTMGGLFFSNHLIGVFNTNAGVVDLGSKYLGIVAISYIPTAITFAYSGMLRAIGDTKYPMYIAIFSMLLNTLLNYLLIFGNLGLPTLGVVGAAIATLIARIFQCLVIITYVYKKTDVLNISVGKLLTNANRTINNSIIKTGIPIFITEVVWVICISVYLKIYGIVSVDALSATQIAATMASVFHIIAQSVAYATATIVGNALGEGDVEKGKTNAHHLFVVALSIGIVCSVLLSVIGPMAGGFFNITDSAKESLNIIIRINALMLIFRAMTTVNIMGILRAGGDTKFSMYVDTLPLCLIGIPAAYIAAKLGYGITIVMIVVATEEIIRSTLCTMRLVSGKWVNVLVEG</sequence>